<accession>A0AC34R3R9</accession>
<sequence length="81" mass="9385">MQVYIKLFEKHNKQNETRCANRRIKNFGLLVNKPSKPKMEISTMKSFVAYFSLTSLIFFVPLTMSSMRSNITDVSTAVFKT</sequence>
<protein>
    <submittedName>
        <fullName evidence="2">Uncharacterized protein</fullName>
    </submittedName>
</protein>
<proteinExistence type="predicted"/>
<evidence type="ECO:0000313" key="2">
    <source>
        <dbReference type="WBParaSite" id="JU765_v2.g3071.t1"/>
    </source>
</evidence>
<dbReference type="WBParaSite" id="JU765_v2.g3071.t1">
    <property type="protein sequence ID" value="JU765_v2.g3071.t1"/>
    <property type="gene ID" value="JU765_v2.g3071"/>
</dbReference>
<name>A0AC34R3R9_9BILA</name>
<reference evidence="2" key="1">
    <citation type="submission" date="2022-11" db="UniProtKB">
        <authorList>
            <consortium name="WormBaseParasite"/>
        </authorList>
    </citation>
    <scope>IDENTIFICATION</scope>
</reference>
<evidence type="ECO:0000313" key="1">
    <source>
        <dbReference type="Proteomes" id="UP000887576"/>
    </source>
</evidence>
<dbReference type="Proteomes" id="UP000887576">
    <property type="component" value="Unplaced"/>
</dbReference>
<organism evidence="1 2">
    <name type="scientific">Panagrolaimus sp. JU765</name>
    <dbReference type="NCBI Taxonomy" id="591449"/>
    <lineage>
        <taxon>Eukaryota</taxon>
        <taxon>Metazoa</taxon>
        <taxon>Ecdysozoa</taxon>
        <taxon>Nematoda</taxon>
        <taxon>Chromadorea</taxon>
        <taxon>Rhabditida</taxon>
        <taxon>Tylenchina</taxon>
        <taxon>Panagrolaimomorpha</taxon>
        <taxon>Panagrolaimoidea</taxon>
        <taxon>Panagrolaimidae</taxon>
        <taxon>Panagrolaimus</taxon>
    </lineage>
</organism>